<feature type="region of interest" description="Disordered" evidence="1">
    <location>
        <begin position="36"/>
        <end position="59"/>
    </location>
</feature>
<dbReference type="Proteomes" id="UP000681967">
    <property type="component" value="Unassembled WGS sequence"/>
</dbReference>
<gene>
    <name evidence="3" type="ORF">BYL167_LOCUS48541</name>
    <name evidence="4" type="ORF">GIL414_LOCUS55472</name>
    <name evidence="2" type="ORF">SMN809_LOCUS37709</name>
</gene>
<sequence length="80" mass="9176">SLTKTSNVVPYRIGLTSDSTLLANGQTNENDDIVRLPVKNGKGHYPKSRKDPRSQSQLNANKRWLFRSMEALDEWKEKVF</sequence>
<protein>
    <submittedName>
        <fullName evidence="4">Uncharacterized protein</fullName>
    </submittedName>
</protein>
<name>A0A8S3D6E2_9BILA</name>
<organism evidence="4 5">
    <name type="scientific">Rotaria magnacalcarata</name>
    <dbReference type="NCBI Taxonomy" id="392030"/>
    <lineage>
        <taxon>Eukaryota</taxon>
        <taxon>Metazoa</taxon>
        <taxon>Spiralia</taxon>
        <taxon>Gnathifera</taxon>
        <taxon>Rotifera</taxon>
        <taxon>Eurotatoria</taxon>
        <taxon>Bdelloidea</taxon>
        <taxon>Philodinida</taxon>
        <taxon>Philodinidae</taxon>
        <taxon>Rotaria</taxon>
    </lineage>
</organism>
<evidence type="ECO:0000313" key="3">
    <source>
        <dbReference type="EMBL" id="CAF4810427.1"/>
    </source>
</evidence>
<dbReference type="AlphaFoldDB" id="A0A8S3D6E2"/>
<dbReference type="EMBL" id="CAJOBH010142127">
    <property type="protein sequence ID" value="CAF4810427.1"/>
    <property type="molecule type" value="Genomic_DNA"/>
</dbReference>
<dbReference type="Proteomes" id="UP000681720">
    <property type="component" value="Unassembled WGS sequence"/>
</dbReference>
<dbReference type="EMBL" id="CAJOBJ010197061">
    <property type="protein sequence ID" value="CAF4971964.1"/>
    <property type="molecule type" value="Genomic_DNA"/>
</dbReference>
<feature type="non-terminal residue" evidence="4">
    <location>
        <position position="1"/>
    </location>
</feature>
<evidence type="ECO:0000313" key="5">
    <source>
        <dbReference type="Proteomes" id="UP000681720"/>
    </source>
</evidence>
<feature type="non-terminal residue" evidence="4">
    <location>
        <position position="80"/>
    </location>
</feature>
<dbReference type="Proteomes" id="UP000676336">
    <property type="component" value="Unassembled WGS sequence"/>
</dbReference>
<accession>A0A8S3D6E2</accession>
<evidence type="ECO:0000256" key="1">
    <source>
        <dbReference type="SAM" id="MobiDB-lite"/>
    </source>
</evidence>
<evidence type="ECO:0000313" key="2">
    <source>
        <dbReference type="EMBL" id="CAF4567338.1"/>
    </source>
</evidence>
<dbReference type="EMBL" id="CAJOBI010096447">
    <property type="protein sequence ID" value="CAF4567338.1"/>
    <property type="molecule type" value="Genomic_DNA"/>
</dbReference>
<comment type="caution">
    <text evidence="4">The sequence shown here is derived from an EMBL/GenBank/DDBJ whole genome shotgun (WGS) entry which is preliminary data.</text>
</comment>
<evidence type="ECO:0000313" key="4">
    <source>
        <dbReference type="EMBL" id="CAF4971964.1"/>
    </source>
</evidence>
<reference evidence="4" key="1">
    <citation type="submission" date="2021-02" db="EMBL/GenBank/DDBJ databases">
        <authorList>
            <person name="Nowell W R."/>
        </authorList>
    </citation>
    <scope>NUCLEOTIDE SEQUENCE</scope>
</reference>
<proteinExistence type="predicted"/>